<dbReference type="VEuPathDB" id="MicrosporidiaDB:G9O61_00g004550"/>
<evidence type="ECO:0000259" key="1">
    <source>
        <dbReference type="PROSITE" id="PS50250"/>
    </source>
</evidence>
<name>A0A0F9ZDN0_9MICR</name>
<dbReference type="InterPro" id="IPR045135">
    <property type="entry name" value="Rpn7_N"/>
</dbReference>
<evidence type="ECO:0000313" key="3">
    <source>
        <dbReference type="Proteomes" id="UP000034350"/>
    </source>
</evidence>
<dbReference type="Pfam" id="PF01399">
    <property type="entry name" value="PCI"/>
    <property type="match status" value="1"/>
</dbReference>
<dbReference type="GeneID" id="36319083"/>
<dbReference type="GO" id="GO:0000502">
    <property type="term" value="C:proteasome complex"/>
    <property type="evidence" value="ECO:0007669"/>
    <property type="project" value="UniProtKB-KW"/>
</dbReference>
<dbReference type="InterPro" id="IPR000717">
    <property type="entry name" value="PCI_dom"/>
</dbReference>
<dbReference type="Proteomes" id="UP000034350">
    <property type="component" value="Unassembled WGS sequence"/>
</dbReference>
<reference evidence="2 3" key="1">
    <citation type="journal article" date="2015" name="Environ. Microbiol.">
        <title>Genome analyses suggest the presence of polyploidy and recent human-driven expansions in eight global populations of the honeybee pathogen Nosema ceranae.</title>
        <authorList>
            <person name="Pelin A."/>
            <person name="Selman M."/>
            <person name="Aris-Brosou S."/>
            <person name="Farinelli L."/>
            <person name="Corradi N."/>
        </authorList>
    </citation>
    <scope>NUCLEOTIDE SEQUENCE [LARGE SCALE GENOMIC DNA]</scope>
    <source>
        <strain evidence="2 3">PA08 1199</strain>
    </source>
</reference>
<keyword evidence="2" id="KW-0647">Proteasome</keyword>
<accession>A0A0F9ZDN0</accession>
<dbReference type="GO" id="GO:0043161">
    <property type="term" value="P:proteasome-mediated ubiquitin-dependent protein catabolic process"/>
    <property type="evidence" value="ECO:0007669"/>
    <property type="project" value="TreeGrafter"/>
</dbReference>
<dbReference type="EMBL" id="JPQZ01000016">
    <property type="protein sequence ID" value="KKO75629.1"/>
    <property type="molecule type" value="Genomic_DNA"/>
</dbReference>
<comment type="caution">
    <text evidence="2">The sequence shown here is derived from an EMBL/GenBank/DDBJ whole genome shotgun (WGS) entry which is preliminary data.</text>
</comment>
<proteinExistence type="predicted"/>
<dbReference type="SMART" id="SM00088">
    <property type="entry name" value="PINT"/>
    <property type="match status" value="1"/>
</dbReference>
<evidence type="ECO:0000313" key="2">
    <source>
        <dbReference type="EMBL" id="KKO75629.1"/>
    </source>
</evidence>
<dbReference type="VEuPathDB" id="MicrosporidiaDB:AAJ76_1600063485"/>
<dbReference type="VEuPathDB" id="MicrosporidiaDB:NCER_100072"/>
<dbReference type="OrthoDB" id="1452at2759"/>
<dbReference type="AlphaFoldDB" id="A0A0F9ZDN0"/>
<keyword evidence="3" id="KW-1185">Reference proteome</keyword>
<sequence>MDFNFKFPTLDLQILIHESNTSNGKEALRKYLINNSMLKTYQSLVIKNIIQDNKQDIKLIKETKQKKIDELMEMKDKDPENSSYVKSIDIQIAELYAQFMDTEKALEMLKNILFDESSLSLQMDIYLCRIRMGMLIKDKKLVEDNIHLATECCELGCDWDRRNKFKIHKAIYNLKQGIFSETAQLFSETLPSFETNEAVDFKHAVEYFIFSGLLSFERSDLKKLLLECSEVLEIGSSEGVNLIRSMYECNYYEYLPNLCKYIESVKNDFYLQNFLNFFCREMKIKMYKQLLNSYQSLDLKNMADVFGISSEYLEDDLNDFIVERRINCKIDKVSYTIIINEEEYDGYSEIIKEGASLLKIIQNNIN</sequence>
<organism evidence="2 3">
    <name type="scientific">Vairimorpha ceranae</name>
    <dbReference type="NCBI Taxonomy" id="40302"/>
    <lineage>
        <taxon>Eukaryota</taxon>
        <taxon>Fungi</taxon>
        <taxon>Fungi incertae sedis</taxon>
        <taxon>Microsporidia</taxon>
        <taxon>Nosematidae</taxon>
        <taxon>Vairimorpha</taxon>
    </lineage>
</organism>
<dbReference type="InterPro" id="IPR036390">
    <property type="entry name" value="WH_DNA-bd_sf"/>
</dbReference>
<dbReference type="SUPFAM" id="SSF46785">
    <property type="entry name" value="Winged helix' DNA-binding domain"/>
    <property type="match status" value="1"/>
</dbReference>
<dbReference type="PANTHER" id="PTHR14145">
    <property type="entry name" value="26S PROTESOME SUBUNIT 6"/>
    <property type="match status" value="1"/>
</dbReference>
<protein>
    <submittedName>
        <fullName evidence="2">26s proteasome non-atpase regulatory subunit 6</fullName>
    </submittedName>
</protein>
<dbReference type="PANTHER" id="PTHR14145:SF1">
    <property type="entry name" value="26S PROTEASOME NON-ATPASE REGULATORY SUBUNIT 6"/>
    <property type="match status" value="1"/>
</dbReference>
<dbReference type="Gene3D" id="1.25.40.570">
    <property type="match status" value="1"/>
</dbReference>
<dbReference type="PROSITE" id="PS50250">
    <property type="entry name" value="PCI"/>
    <property type="match status" value="1"/>
</dbReference>
<dbReference type="InterPro" id="IPR019585">
    <property type="entry name" value="Rpn7/CSN1"/>
</dbReference>
<gene>
    <name evidence="2" type="ORF">AAJ76_1600063485</name>
</gene>
<dbReference type="RefSeq" id="XP_024331371.1">
    <property type="nucleotide sequence ID" value="XM_024474174.1"/>
</dbReference>
<dbReference type="Pfam" id="PF10602">
    <property type="entry name" value="RPN7"/>
    <property type="match status" value="1"/>
</dbReference>
<feature type="domain" description="PCI" evidence="1">
    <location>
        <begin position="178"/>
        <end position="344"/>
    </location>
</feature>